<dbReference type="InterPro" id="IPR004408">
    <property type="entry name" value="Biotin_CoA_COase_ligase"/>
</dbReference>
<dbReference type="Pfam" id="PF02237">
    <property type="entry name" value="BPL_C"/>
    <property type="match status" value="1"/>
</dbReference>
<dbReference type="RefSeq" id="WP_209373236.1">
    <property type="nucleotide sequence ID" value="NZ_JAGIZA010000005.1"/>
</dbReference>
<dbReference type="SUPFAM" id="SSF55681">
    <property type="entry name" value="Class II aaRS and biotin synthetases"/>
    <property type="match status" value="1"/>
</dbReference>
<dbReference type="Gene3D" id="3.30.930.10">
    <property type="entry name" value="Bira Bifunctional Protein, Domain 2"/>
    <property type="match status" value="1"/>
</dbReference>
<dbReference type="InterPro" id="IPR004143">
    <property type="entry name" value="BPL_LPL_catalytic"/>
</dbReference>
<comment type="caution">
    <text evidence="6">The sequence shown here is derived from an EMBL/GenBank/DDBJ whole genome shotgun (WGS) entry which is preliminary data.</text>
</comment>
<accession>A0A940MW57</accession>
<dbReference type="Proteomes" id="UP000677537">
    <property type="component" value="Unassembled WGS sequence"/>
</dbReference>
<sequence>MSTAPAGWRLQVHDQLPSTADLIRRSAEDGEAERLAILARRQTAGRGTHGRSWESPIGNLYLSVLLRPTAPAREVPQWGLLAAVALYDALAPLAGPDLTLKWPNDVLIRGAKCAGILAEASLDARGWLDWLSFGFGVNLAHAPQLSGRRTAALPQPAPEPEVAAAAVLASLDRWRAVRETEGFEPIRVAWLARGHRPGVALTVTAAGAPLAGLFDGLDDSGALRLRTERGLETVIAGQVDA</sequence>
<dbReference type="PROSITE" id="PS51733">
    <property type="entry name" value="BPL_LPL_CATALYTIC"/>
    <property type="match status" value="1"/>
</dbReference>
<dbReference type="InterPro" id="IPR045864">
    <property type="entry name" value="aa-tRNA-synth_II/BPL/LPL"/>
</dbReference>
<evidence type="ECO:0000256" key="2">
    <source>
        <dbReference type="ARBA" id="ARBA00023267"/>
    </source>
</evidence>
<evidence type="ECO:0000256" key="1">
    <source>
        <dbReference type="ARBA" id="ARBA00022598"/>
    </source>
</evidence>
<dbReference type="EMBL" id="JAGIZA010000005">
    <property type="protein sequence ID" value="MBP0493146.1"/>
    <property type="molecule type" value="Genomic_DNA"/>
</dbReference>
<reference evidence="6" key="1">
    <citation type="submission" date="2021-03" db="EMBL/GenBank/DDBJ databases">
        <authorList>
            <person name="So Y."/>
        </authorList>
    </citation>
    <scope>NUCLEOTIDE SEQUENCE</scope>
    <source>
        <strain evidence="6">SG15</strain>
    </source>
</reference>
<dbReference type="PANTHER" id="PTHR12835:SF5">
    <property type="entry name" value="BIOTIN--PROTEIN LIGASE"/>
    <property type="match status" value="1"/>
</dbReference>
<evidence type="ECO:0000256" key="3">
    <source>
        <dbReference type="ARBA" id="ARBA00024227"/>
    </source>
</evidence>
<dbReference type="InterPro" id="IPR003142">
    <property type="entry name" value="BPL_C"/>
</dbReference>
<dbReference type="EC" id="6.3.4.15" evidence="3"/>
<keyword evidence="1 6" id="KW-0436">Ligase</keyword>
<keyword evidence="2" id="KW-0092">Biotin</keyword>
<keyword evidence="7" id="KW-1185">Reference proteome</keyword>
<comment type="catalytic activity">
    <reaction evidence="4">
        <text>biotin + L-lysyl-[protein] + ATP = N(6)-biotinyl-L-lysyl-[protein] + AMP + diphosphate + H(+)</text>
        <dbReference type="Rhea" id="RHEA:11756"/>
        <dbReference type="Rhea" id="RHEA-COMP:9752"/>
        <dbReference type="Rhea" id="RHEA-COMP:10505"/>
        <dbReference type="ChEBI" id="CHEBI:15378"/>
        <dbReference type="ChEBI" id="CHEBI:29969"/>
        <dbReference type="ChEBI" id="CHEBI:30616"/>
        <dbReference type="ChEBI" id="CHEBI:33019"/>
        <dbReference type="ChEBI" id="CHEBI:57586"/>
        <dbReference type="ChEBI" id="CHEBI:83144"/>
        <dbReference type="ChEBI" id="CHEBI:456215"/>
        <dbReference type="EC" id="6.3.4.15"/>
    </reaction>
</comment>
<evidence type="ECO:0000313" key="7">
    <source>
        <dbReference type="Proteomes" id="UP000677537"/>
    </source>
</evidence>
<name>A0A940MW57_9PROT</name>
<protein>
    <recommendedName>
        <fullName evidence="3">biotin--[biotin carboxyl-carrier protein] ligase</fullName>
        <ecNumber evidence="3">6.3.4.15</ecNumber>
    </recommendedName>
</protein>
<dbReference type="GO" id="GO:0004077">
    <property type="term" value="F:biotin--[biotin carboxyl-carrier protein] ligase activity"/>
    <property type="evidence" value="ECO:0007669"/>
    <property type="project" value="UniProtKB-EC"/>
</dbReference>
<feature type="domain" description="BPL/LPL catalytic" evidence="5">
    <location>
        <begin position="2"/>
        <end position="179"/>
    </location>
</feature>
<gene>
    <name evidence="6" type="ORF">J5Y10_10195</name>
</gene>
<dbReference type="NCBIfam" id="TIGR00121">
    <property type="entry name" value="birA_ligase"/>
    <property type="match status" value="1"/>
</dbReference>
<dbReference type="PANTHER" id="PTHR12835">
    <property type="entry name" value="BIOTIN PROTEIN LIGASE"/>
    <property type="match status" value="1"/>
</dbReference>
<organism evidence="6 7">
    <name type="scientific">Roseomonas indoligenes</name>
    <dbReference type="NCBI Taxonomy" id="2820811"/>
    <lineage>
        <taxon>Bacteria</taxon>
        <taxon>Pseudomonadati</taxon>
        <taxon>Pseudomonadota</taxon>
        <taxon>Alphaproteobacteria</taxon>
        <taxon>Acetobacterales</taxon>
        <taxon>Roseomonadaceae</taxon>
        <taxon>Roseomonas</taxon>
    </lineage>
</organism>
<evidence type="ECO:0000259" key="5">
    <source>
        <dbReference type="PROSITE" id="PS51733"/>
    </source>
</evidence>
<dbReference type="Pfam" id="PF03099">
    <property type="entry name" value="BPL_LplA_LipB"/>
    <property type="match status" value="1"/>
</dbReference>
<evidence type="ECO:0000256" key="4">
    <source>
        <dbReference type="ARBA" id="ARBA00047846"/>
    </source>
</evidence>
<evidence type="ECO:0000313" key="6">
    <source>
        <dbReference type="EMBL" id="MBP0493146.1"/>
    </source>
</evidence>
<dbReference type="CDD" id="cd16442">
    <property type="entry name" value="BPL"/>
    <property type="match status" value="1"/>
</dbReference>
<dbReference type="GO" id="GO:0005737">
    <property type="term" value="C:cytoplasm"/>
    <property type="evidence" value="ECO:0007669"/>
    <property type="project" value="TreeGrafter"/>
</dbReference>
<dbReference type="AlphaFoldDB" id="A0A940MW57"/>
<proteinExistence type="predicted"/>